<name>A0A9W6XGP2_9STRA</name>
<dbReference type="OrthoDB" id="608866at2759"/>
<sequence>MLLCDLCGYGVKIADEALMADMCIQDKWKNLQRPRLTSRRRRRSPGNLTPPPAQNDEREIEHVAPERPAKRQAPSSENAVDESSVDSAEQEPPRQAGLVAGLSLASVAQHHVKIESVLSPEDEEYHVEDSNSDPGEDVASGNASPDLNELTGSVELKIATDKSFPEVSSSIIFHYIVI</sequence>
<evidence type="ECO:0000256" key="1">
    <source>
        <dbReference type="SAM" id="MobiDB-lite"/>
    </source>
</evidence>
<reference evidence="2" key="1">
    <citation type="submission" date="2023-04" db="EMBL/GenBank/DDBJ databases">
        <title>Phytophthora fragariaefolia NBRC 109709.</title>
        <authorList>
            <person name="Ichikawa N."/>
            <person name="Sato H."/>
            <person name="Tonouchi N."/>
        </authorList>
    </citation>
    <scope>NUCLEOTIDE SEQUENCE</scope>
    <source>
        <strain evidence="2">NBRC 109709</strain>
    </source>
</reference>
<organism evidence="2 3">
    <name type="scientific">Phytophthora fragariaefolia</name>
    <dbReference type="NCBI Taxonomy" id="1490495"/>
    <lineage>
        <taxon>Eukaryota</taxon>
        <taxon>Sar</taxon>
        <taxon>Stramenopiles</taxon>
        <taxon>Oomycota</taxon>
        <taxon>Peronosporomycetes</taxon>
        <taxon>Peronosporales</taxon>
        <taxon>Peronosporaceae</taxon>
        <taxon>Phytophthora</taxon>
    </lineage>
</organism>
<feature type="compositionally biased region" description="Acidic residues" evidence="1">
    <location>
        <begin position="120"/>
        <end position="136"/>
    </location>
</feature>
<evidence type="ECO:0000313" key="2">
    <source>
        <dbReference type="EMBL" id="GMF38086.1"/>
    </source>
</evidence>
<proteinExistence type="predicted"/>
<dbReference type="EMBL" id="BSXT01001073">
    <property type="protein sequence ID" value="GMF38086.1"/>
    <property type="molecule type" value="Genomic_DNA"/>
</dbReference>
<protein>
    <submittedName>
        <fullName evidence="2">Unnamed protein product</fullName>
    </submittedName>
</protein>
<feature type="compositionally biased region" description="Basic residues" evidence="1">
    <location>
        <begin position="34"/>
        <end position="44"/>
    </location>
</feature>
<feature type="region of interest" description="Disordered" evidence="1">
    <location>
        <begin position="118"/>
        <end position="148"/>
    </location>
</feature>
<evidence type="ECO:0000313" key="3">
    <source>
        <dbReference type="Proteomes" id="UP001165121"/>
    </source>
</evidence>
<keyword evidence="3" id="KW-1185">Reference proteome</keyword>
<comment type="caution">
    <text evidence="2">The sequence shown here is derived from an EMBL/GenBank/DDBJ whole genome shotgun (WGS) entry which is preliminary data.</text>
</comment>
<dbReference type="Proteomes" id="UP001165121">
    <property type="component" value="Unassembled WGS sequence"/>
</dbReference>
<feature type="region of interest" description="Disordered" evidence="1">
    <location>
        <begin position="34"/>
        <end position="97"/>
    </location>
</feature>
<feature type="compositionally biased region" description="Basic and acidic residues" evidence="1">
    <location>
        <begin position="55"/>
        <end position="69"/>
    </location>
</feature>
<accession>A0A9W6XGP2</accession>
<dbReference type="AlphaFoldDB" id="A0A9W6XGP2"/>
<gene>
    <name evidence="2" type="ORF">Pfra01_001085200</name>
</gene>